<dbReference type="RefSeq" id="WP_039307839.1">
    <property type="nucleotide sequence ID" value="NZ_JQHL01000014.1"/>
</dbReference>
<accession>A0A093SJ75</accession>
<feature type="domain" description="DUF6250" evidence="1">
    <location>
        <begin position="79"/>
        <end position="237"/>
    </location>
</feature>
<dbReference type="Pfam" id="PF19763">
    <property type="entry name" value="DUF6250"/>
    <property type="match status" value="1"/>
</dbReference>
<keyword evidence="4" id="KW-1185">Reference proteome</keyword>
<gene>
    <name evidence="3" type="ORF">JV35_18365</name>
    <name evidence="2" type="ORF">KP22_19475</name>
</gene>
<evidence type="ECO:0000259" key="1">
    <source>
        <dbReference type="Pfam" id="PF19763"/>
    </source>
</evidence>
<dbReference type="EMBL" id="JQHL01000014">
    <property type="protein sequence ID" value="KFX15502.1"/>
    <property type="molecule type" value="Genomic_DNA"/>
</dbReference>
<evidence type="ECO:0000313" key="3">
    <source>
        <dbReference type="EMBL" id="KFX15502.1"/>
    </source>
</evidence>
<organism evidence="2 5">
    <name type="scientific">Pectobacterium betavasculorum</name>
    <dbReference type="NCBI Taxonomy" id="55207"/>
    <lineage>
        <taxon>Bacteria</taxon>
        <taxon>Pseudomonadati</taxon>
        <taxon>Pseudomonadota</taxon>
        <taxon>Gammaproteobacteria</taxon>
        <taxon>Enterobacterales</taxon>
        <taxon>Pectobacteriaceae</taxon>
        <taxon>Pectobacterium</taxon>
    </lineage>
</organism>
<dbReference type="EMBL" id="JQHM01000017">
    <property type="protein sequence ID" value="KFX00626.1"/>
    <property type="molecule type" value="Genomic_DNA"/>
</dbReference>
<proteinExistence type="predicted"/>
<evidence type="ECO:0000313" key="4">
    <source>
        <dbReference type="Proteomes" id="UP000032869"/>
    </source>
</evidence>
<dbReference type="STRING" id="55207.KP22_19475"/>
<reference evidence="4 5" key="1">
    <citation type="submission" date="2014-08" db="EMBL/GenBank/DDBJ databases">
        <title>Genome sequences of NCPPB Pectobacterium isolates.</title>
        <authorList>
            <person name="Glover R.H."/>
            <person name="Sapp M."/>
            <person name="Elphinstone J."/>
        </authorList>
    </citation>
    <scope>NUCLEOTIDE SEQUENCE [LARGE SCALE GENOMIC DNA]</scope>
    <source>
        <strain evidence="3 4">NCPPB 2793</strain>
        <strain evidence="2 5">NCPPB 2795</strain>
    </source>
</reference>
<dbReference type="Proteomes" id="UP000032874">
    <property type="component" value="Unassembled WGS sequence"/>
</dbReference>
<dbReference type="eggNOG" id="ENOG50308WT">
    <property type="taxonomic scope" value="Bacteria"/>
</dbReference>
<dbReference type="AlphaFoldDB" id="A0A093SJ75"/>
<name>A0A093SJ75_9GAMM</name>
<evidence type="ECO:0000313" key="2">
    <source>
        <dbReference type="EMBL" id="KFX00626.1"/>
    </source>
</evidence>
<protein>
    <recommendedName>
        <fullName evidence="1">DUF6250 domain-containing protein</fullName>
    </recommendedName>
</protein>
<dbReference type="Gene3D" id="2.60.120.200">
    <property type="match status" value="1"/>
</dbReference>
<sequence>MPPPDGTLQDIIMIDPSCTENTLLLSPQVNDTRDIIDSPHRSALIWSTDSTGQPLRWQVEQEDPERTAIQTTPEHLTLESAAGLTLWLDAPLSGTYRIAFTREIQVADRPYDRVSDLNQFWAARDLHHPNLFTRHGKLNDYDSLNLYYVGMGGNWNSTTRFRYYDGYGERLLLGEYTDAAHLLRPNHRYRIVIEVDRRETRFWVDDVLYFHASYPNTPAPGYFGFRTVFSRQKISEFSITPL</sequence>
<comment type="caution">
    <text evidence="2">The sequence shown here is derived from an EMBL/GenBank/DDBJ whole genome shotgun (WGS) entry which is preliminary data.</text>
</comment>
<evidence type="ECO:0000313" key="5">
    <source>
        <dbReference type="Proteomes" id="UP000032874"/>
    </source>
</evidence>
<dbReference type="OrthoDB" id="262615at2"/>
<dbReference type="InterPro" id="IPR046217">
    <property type="entry name" value="DUF6250"/>
</dbReference>
<dbReference type="Proteomes" id="UP000032869">
    <property type="component" value="Unassembled WGS sequence"/>
</dbReference>